<keyword evidence="6 10" id="KW-0418">Kinase</keyword>
<dbReference type="CDD" id="cd06223">
    <property type="entry name" value="PRTases_typeI"/>
    <property type="match status" value="1"/>
</dbReference>
<proteinExistence type="inferred from homology"/>
<evidence type="ECO:0000313" key="13">
    <source>
        <dbReference type="EMBL" id="MBZ2165607.1"/>
    </source>
</evidence>
<keyword evidence="7 10" id="KW-0067">ATP-binding</keyword>
<dbReference type="HAMAP" id="MF_00583_A">
    <property type="entry name" value="RibP_PPkinase_A"/>
    <property type="match status" value="1"/>
</dbReference>
<organism evidence="13 14">
    <name type="scientific">Methanobacterium spitsbergense</name>
    <dbReference type="NCBI Taxonomy" id="2874285"/>
    <lineage>
        <taxon>Archaea</taxon>
        <taxon>Methanobacteriati</taxon>
        <taxon>Methanobacteriota</taxon>
        <taxon>Methanomada group</taxon>
        <taxon>Methanobacteria</taxon>
        <taxon>Methanobacteriales</taxon>
        <taxon>Methanobacteriaceae</taxon>
        <taxon>Methanobacterium</taxon>
    </lineage>
</organism>
<evidence type="ECO:0000256" key="10">
    <source>
        <dbReference type="HAMAP-Rule" id="MF_00583"/>
    </source>
</evidence>
<dbReference type="NCBIfam" id="TIGR01251">
    <property type="entry name" value="ribP_PPkin"/>
    <property type="match status" value="1"/>
</dbReference>
<evidence type="ECO:0000256" key="9">
    <source>
        <dbReference type="ARBA" id="ARBA00049535"/>
    </source>
</evidence>
<evidence type="ECO:0000256" key="1">
    <source>
        <dbReference type="ARBA" id="ARBA00022490"/>
    </source>
</evidence>
<dbReference type="GO" id="GO:0004749">
    <property type="term" value="F:ribose phosphate diphosphokinase activity"/>
    <property type="evidence" value="ECO:0007669"/>
    <property type="project" value="UniProtKB-UniRule"/>
</dbReference>
<feature type="binding site" evidence="10">
    <location>
        <position position="188"/>
    </location>
    <ligand>
        <name>D-ribose 5-phosphate</name>
        <dbReference type="ChEBI" id="CHEBI:78346"/>
    </ligand>
</feature>
<feature type="binding site" evidence="10">
    <location>
        <position position="125"/>
    </location>
    <ligand>
        <name>Mg(2+)</name>
        <dbReference type="ChEBI" id="CHEBI:18420"/>
        <label>1</label>
    </ligand>
</feature>
<comment type="cofactor">
    <cofactor evidence="10">
        <name>Mg(2+)</name>
        <dbReference type="ChEBI" id="CHEBI:18420"/>
    </cofactor>
    <text evidence="10">Binds 2 Mg(2+) ions per subunit.</text>
</comment>
<dbReference type="Gene3D" id="3.40.50.2020">
    <property type="match status" value="2"/>
</dbReference>
<comment type="catalytic activity">
    <reaction evidence="9 10">
        <text>D-ribose 5-phosphate + ATP = 5-phospho-alpha-D-ribose 1-diphosphate + AMP + H(+)</text>
        <dbReference type="Rhea" id="RHEA:15609"/>
        <dbReference type="ChEBI" id="CHEBI:15378"/>
        <dbReference type="ChEBI" id="CHEBI:30616"/>
        <dbReference type="ChEBI" id="CHEBI:58017"/>
        <dbReference type="ChEBI" id="CHEBI:78346"/>
        <dbReference type="ChEBI" id="CHEBI:456215"/>
        <dbReference type="EC" id="2.7.6.1"/>
    </reaction>
</comment>
<dbReference type="GO" id="GO:0002189">
    <property type="term" value="C:ribose phosphate diphosphokinase complex"/>
    <property type="evidence" value="ECO:0007669"/>
    <property type="project" value="TreeGrafter"/>
</dbReference>
<feature type="binding site" evidence="10">
    <location>
        <begin position="91"/>
        <end position="92"/>
    </location>
    <ligand>
        <name>ATP</name>
        <dbReference type="ChEBI" id="CHEBI:30616"/>
    </ligand>
</feature>
<evidence type="ECO:0000256" key="3">
    <source>
        <dbReference type="ARBA" id="ARBA00022723"/>
    </source>
</evidence>
<evidence type="ECO:0000256" key="5">
    <source>
        <dbReference type="ARBA" id="ARBA00022741"/>
    </source>
</evidence>
<keyword evidence="2 10" id="KW-0808">Transferase</keyword>
<accession>A0A8T5UTS4</accession>
<dbReference type="Pfam" id="PF00156">
    <property type="entry name" value="Pribosyltran"/>
    <property type="match status" value="1"/>
</dbReference>
<evidence type="ECO:0000256" key="6">
    <source>
        <dbReference type="ARBA" id="ARBA00022777"/>
    </source>
</evidence>
<feature type="active site" evidence="10">
    <location>
        <position position="186"/>
    </location>
</feature>
<keyword evidence="8 10" id="KW-0460">Magnesium</keyword>
<comment type="pathway">
    <text evidence="10">Metabolic intermediate biosynthesis; 5-phospho-alpha-D-ribose 1-diphosphate biosynthesis; 5-phospho-alpha-D-ribose 1-diphosphate from D-ribose 5-phosphate (route I): step 1/1.</text>
</comment>
<dbReference type="RefSeq" id="WP_223791214.1">
    <property type="nucleotide sequence ID" value="NZ_JAIOUQ010000007.1"/>
</dbReference>
<dbReference type="GO" id="GO:0000287">
    <property type="term" value="F:magnesium ion binding"/>
    <property type="evidence" value="ECO:0007669"/>
    <property type="project" value="UniProtKB-UniRule"/>
</dbReference>
<feature type="binding site" evidence="10">
    <location>
        <position position="212"/>
    </location>
    <ligand>
        <name>D-ribose 5-phosphate</name>
        <dbReference type="ChEBI" id="CHEBI:78346"/>
    </ligand>
</feature>
<keyword evidence="14" id="KW-1185">Reference proteome</keyword>
<dbReference type="EMBL" id="JAIOUQ010000007">
    <property type="protein sequence ID" value="MBZ2165607.1"/>
    <property type="molecule type" value="Genomic_DNA"/>
</dbReference>
<evidence type="ECO:0000256" key="8">
    <source>
        <dbReference type="ARBA" id="ARBA00022842"/>
    </source>
</evidence>
<sequence>MIIGGSASQKLAAKVAWSLEEKLSPIETRRFPDGERYIRVKGEVPKEVVVIQSTGYPQDENLMELFLLLKNLKSLGVERTRVVIPYFGYGRQERRFKSGEAVSAVIIAELLEAAGASEIYSVNLHEKNIKQFFNIPVHEISAMPMIANYIKETIDDPIIIGPDKGALGFAEEVSGILKCECDYLEKTRISPEKVETKLKNLDVAERNVVIIDDIISTGGTIVNASKILRDLGANKVVVGCVHPVLVEDALLKIFAAGVDDVFATDTLKSDVSTISVASSVAGYLKKYE</sequence>
<dbReference type="SMART" id="SM01400">
    <property type="entry name" value="Pribosyltran_N"/>
    <property type="match status" value="1"/>
</dbReference>
<dbReference type="NCBIfam" id="NF002095">
    <property type="entry name" value="PRK00934.1"/>
    <property type="match status" value="1"/>
</dbReference>
<feature type="binding site" evidence="10">
    <location>
        <position position="163"/>
    </location>
    <ligand>
        <name>Mg(2+)</name>
        <dbReference type="ChEBI" id="CHEBI:18420"/>
        <label>2</label>
    </ligand>
</feature>
<comment type="caution">
    <text evidence="13">The sequence shown here is derived from an EMBL/GenBank/DDBJ whole genome shotgun (WGS) entry which is preliminary data.</text>
</comment>
<dbReference type="Pfam" id="PF13793">
    <property type="entry name" value="Pribosyltran_N"/>
    <property type="match status" value="1"/>
</dbReference>
<dbReference type="InterPro" id="IPR037514">
    <property type="entry name" value="Rib-P_diPkinase_arc"/>
</dbReference>
<dbReference type="InterPro" id="IPR000836">
    <property type="entry name" value="PRTase_dom"/>
</dbReference>
<keyword evidence="1 10" id="KW-0963">Cytoplasm</keyword>
<evidence type="ECO:0000313" key="14">
    <source>
        <dbReference type="Proteomes" id="UP000825933"/>
    </source>
</evidence>
<reference evidence="14" key="1">
    <citation type="journal article" date="2022" name="Microbiol. Resour. Announc.">
        <title>Draft Genome Sequence of a Methanogenic Archaeon from West Spitsbergen Permafrost.</title>
        <authorList>
            <person name="Trubitsyn V."/>
            <person name="Rivkina E."/>
            <person name="Shcherbakova V."/>
        </authorList>
    </citation>
    <scope>NUCLEOTIDE SEQUENCE [LARGE SCALE GENOMIC DNA]</scope>
    <source>
        <strain evidence="14">VT</strain>
    </source>
</reference>
<dbReference type="SUPFAM" id="SSF53271">
    <property type="entry name" value="PRTase-like"/>
    <property type="match status" value="1"/>
</dbReference>
<dbReference type="GO" id="GO:0005737">
    <property type="term" value="C:cytoplasm"/>
    <property type="evidence" value="ECO:0007669"/>
    <property type="project" value="UniProtKB-SubCell"/>
</dbReference>
<keyword evidence="5 10" id="KW-0547">Nucleotide-binding</keyword>
<dbReference type="PANTHER" id="PTHR10210">
    <property type="entry name" value="RIBOSE-PHOSPHATE DIPHOSPHOKINASE FAMILY MEMBER"/>
    <property type="match status" value="1"/>
</dbReference>
<keyword evidence="4 10" id="KW-0545">Nucleotide biosynthesis</keyword>
<evidence type="ECO:0000256" key="7">
    <source>
        <dbReference type="ARBA" id="ARBA00022840"/>
    </source>
</evidence>
<gene>
    <name evidence="10" type="primary">prs</name>
    <name evidence="13" type="ORF">K8N75_06090</name>
</gene>
<keyword evidence="3 10" id="KW-0479">Metal-binding</keyword>
<dbReference type="InterPro" id="IPR005946">
    <property type="entry name" value="Rib-P_diPkinase"/>
</dbReference>
<dbReference type="GO" id="GO:0016301">
    <property type="term" value="F:kinase activity"/>
    <property type="evidence" value="ECO:0007669"/>
    <property type="project" value="UniProtKB-KW"/>
</dbReference>
<dbReference type="EC" id="2.7.6.1" evidence="10"/>
<dbReference type="PANTHER" id="PTHR10210:SF32">
    <property type="entry name" value="RIBOSE-PHOSPHATE PYROPHOSPHOKINASE 2"/>
    <property type="match status" value="1"/>
</dbReference>
<feature type="binding site" evidence="10">
    <location>
        <begin position="216"/>
        <end position="220"/>
    </location>
    <ligand>
        <name>D-ribose 5-phosphate</name>
        <dbReference type="ChEBI" id="CHEBI:78346"/>
    </ligand>
</feature>
<dbReference type="GO" id="GO:0006015">
    <property type="term" value="P:5-phosphoribose 1-diphosphate biosynthetic process"/>
    <property type="evidence" value="ECO:0007669"/>
    <property type="project" value="UniProtKB-UniRule"/>
</dbReference>
<comment type="similarity">
    <text evidence="10">Belongs to the ribose-phosphate pyrophosphokinase family. Class III (archaeal) subfamily.</text>
</comment>
<comment type="function">
    <text evidence="10">Involved in the biosynthesis of the central metabolite phospho-alpha-D-ribosyl-1-pyrophosphate (PRPP) via the transfer of pyrophosphoryl group from ATP to 1-hydroxyl of ribose-5-phosphate (Rib-5-P).</text>
</comment>
<comment type="subcellular location">
    <subcellularLocation>
        <location evidence="10">Cytoplasm</location>
    </subcellularLocation>
</comment>
<dbReference type="Proteomes" id="UP000825933">
    <property type="component" value="Unassembled WGS sequence"/>
</dbReference>
<feature type="binding site" evidence="10">
    <location>
        <begin position="33"/>
        <end position="35"/>
    </location>
    <ligand>
        <name>ATP</name>
        <dbReference type="ChEBI" id="CHEBI:30616"/>
    </ligand>
</feature>
<feature type="domain" description="Phosphoribosyltransferase" evidence="11">
    <location>
        <begin position="131"/>
        <end position="242"/>
    </location>
</feature>
<feature type="domain" description="Ribose-phosphate pyrophosphokinase N-terminal" evidence="12">
    <location>
        <begin position="1"/>
        <end position="115"/>
    </location>
</feature>
<evidence type="ECO:0000259" key="11">
    <source>
        <dbReference type="Pfam" id="PF00156"/>
    </source>
</evidence>
<dbReference type="GO" id="GO:0006164">
    <property type="term" value="P:purine nucleotide biosynthetic process"/>
    <property type="evidence" value="ECO:0007669"/>
    <property type="project" value="TreeGrafter"/>
</dbReference>
<evidence type="ECO:0000259" key="12">
    <source>
        <dbReference type="Pfam" id="PF13793"/>
    </source>
</evidence>
<name>A0A8T5UTS4_9EURY</name>
<dbReference type="AlphaFoldDB" id="A0A8T5UTS4"/>
<evidence type="ECO:0000256" key="2">
    <source>
        <dbReference type="ARBA" id="ARBA00022679"/>
    </source>
</evidence>
<evidence type="ECO:0000256" key="4">
    <source>
        <dbReference type="ARBA" id="ARBA00022727"/>
    </source>
</evidence>
<protein>
    <recommendedName>
        <fullName evidence="10">Ribose-phosphate pyrophosphokinase</fullName>
        <shortName evidence="10">RPPK</shortName>
        <ecNumber evidence="10">2.7.6.1</ecNumber>
    </recommendedName>
    <alternativeName>
        <fullName evidence="10">5-phospho-D-ribosyl alpha-1-diphosphate synthase</fullName>
    </alternativeName>
    <alternativeName>
        <fullName evidence="10">Phosphoribosyl diphosphate synthase</fullName>
    </alternativeName>
    <alternativeName>
        <fullName evidence="10">Phosphoribosyl pyrophosphate synthase</fullName>
        <shortName evidence="10">P-Rib-PP synthase</shortName>
        <shortName evidence="10">PRPP synthase</shortName>
        <shortName evidence="10">PRPPase</shortName>
    </alternativeName>
</protein>
<dbReference type="GO" id="GO:0005524">
    <property type="term" value="F:ATP binding"/>
    <property type="evidence" value="ECO:0007669"/>
    <property type="project" value="UniProtKB-KW"/>
</dbReference>
<dbReference type="FunFam" id="3.40.50.2020:FF:000007">
    <property type="entry name" value="Ribose-phosphate pyrophosphokinase"/>
    <property type="match status" value="1"/>
</dbReference>
<dbReference type="InterPro" id="IPR029057">
    <property type="entry name" value="PRTase-like"/>
</dbReference>
<dbReference type="InterPro" id="IPR029099">
    <property type="entry name" value="Pribosyltran_N"/>
</dbReference>